<dbReference type="EC" id="3.2.1.141" evidence="4 13"/>
<evidence type="ECO:0000256" key="7">
    <source>
        <dbReference type="ARBA" id="ARBA00022801"/>
    </source>
</evidence>
<evidence type="ECO:0000313" key="16">
    <source>
        <dbReference type="EMBL" id="WDF70487.1"/>
    </source>
</evidence>
<dbReference type="SMART" id="SM00642">
    <property type="entry name" value="Aamy"/>
    <property type="match status" value="1"/>
</dbReference>
<sequence length="613" mass="69088">MMTSMNTTGIKQLGVRLVDGKSNLTVWAPDAEEVSCKIVPTGKSLPLNADTFGYWHGETDVLQAGDAYYFCIDGKDYPDPASLAQLEGVHGPSALVDLQYPWTDGAYKPTAMREWIIYELHVGTFTDQHTFKGVIEKLPQLKALGINAIEIMPVAQFPGDRNWGYDGVFPFAVQHSYGGAKGLQDLVNACHEQDIAVILDVVYNHLGPEGNYLPSYGPYFTDKYGTPWGKAINFDDAGSYGVRDFVLANVRMWFEDFHIDGLRMDAVHAIKDFSPTHMLQEIRQLTDEIIAERQQQHYLIAECDLNDRRYIETLEAHGFGMDAQWLDEFHHALRVAVGEERTGYYKEFTGLPHFAKALEKAYVFDGNFSKHRQKFFGTSADGLLGEQFVVFSQNHDQVGNRMLGERSSTLFSPNIQRLLAFAVLISPFTPMLFMGEEWGTTKPFPYFVSHGDEQLIEAVREGRKKEFAEFHREGTPPDPQAESTFLDAVLDWDEQNKLTHRQLLSFYQALIALRKDLLSKGLLTREQLHVQSLDEQQSLLLQLDNEASDEIVCLLNFSEEEQVYSDVLEGDWTVQFHTEATDWGGSLNSTTANALEEIKLPACSAVVFAKTSG</sequence>
<dbReference type="CDD" id="cd11325">
    <property type="entry name" value="AmyAc_GTHase"/>
    <property type="match status" value="1"/>
</dbReference>
<accession>A0ABY7WLL5</accession>
<evidence type="ECO:0000256" key="8">
    <source>
        <dbReference type="ARBA" id="ARBA00023277"/>
    </source>
</evidence>
<comment type="pathway">
    <text evidence="2 14">Glycan biosynthesis; trehalose biosynthesis.</text>
</comment>
<keyword evidence="17" id="KW-1185">Reference proteome</keyword>
<evidence type="ECO:0000259" key="15">
    <source>
        <dbReference type="SMART" id="SM00642"/>
    </source>
</evidence>
<gene>
    <name evidence="16" type="primary">treZ</name>
    <name evidence="16" type="ORF">PQ465_08965</name>
</gene>
<dbReference type="SUPFAM" id="SSF81296">
    <property type="entry name" value="E set domains"/>
    <property type="match status" value="1"/>
</dbReference>
<evidence type="ECO:0000256" key="9">
    <source>
        <dbReference type="ARBA" id="ARBA00023295"/>
    </source>
</evidence>
<dbReference type="InterPro" id="IPR013783">
    <property type="entry name" value="Ig-like_fold"/>
</dbReference>
<keyword evidence="6" id="KW-0963">Cytoplasm</keyword>
<comment type="catalytic activity">
    <reaction evidence="12 14">
        <text>hydrolysis of (1-&gt;4)-alpha-D-glucosidic linkage in 4-alpha-D-[(1-&gt;4)-alpha-D-glucanosyl]n trehalose to yield trehalose and (1-&gt;4)-alpha-D-glucan.</text>
        <dbReference type="EC" id="3.2.1.141"/>
    </reaction>
</comment>
<evidence type="ECO:0000256" key="5">
    <source>
        <dbReference type="ARBA" id="ARBA00015938"/>
    </source>
</evidence>
<dbReference type="NCBIfam" id="TIGR02402">
    <property type="entry name" value="trehalose_TreZ"/>
    <property type="match status" value="1"/>
</dbReference>
<dbReference type="InterPro" id="IPR006047">
    <property type="entry name" value="GH13_cat_dom"/>
</dbReference>
<evidence type="ECO:0000256" key="3">
    <source>
        <dbReference type="ARBA" id="ARBA00008061"/>
    </source>
</evidence>
<keyword evidence="7 14" id="KW-0378">Hydrolase</keyword>
<keyword evidence="8" id="KW-0119">Carbohydrate metabolism</keyword>
<dbReference type="EMBL" id="CP117880">
    <property type="protein sequence ID" value="WDF70487.1"/>
    <property type="molecule type" value="Genomic_DNA"/>
</dbReference>
<dbReference type="Gene3D" id="2.60.40.10">
    <property type="entry name" value="Immunoglobulins"/>
    <property type="match status" value="1"/>
</dbReference>
<dbReference type="RefSeq" id="WP_274269193.1">
    <property type="nucleotide sequence ID" value="NZ_CP117880.1"/>
</dbReference>
<evidence type="ECO:0000256" key="14">
    <source>
        <dbReference type="PIRNR" id="PIRNR006337"/>
    </source>
</evidence>
<organism evidence="16 17">
    <name type="scientific">Sphingobacterium oryzagri</name>
    <dbReference type="NCBI Taxonomy" id="3025669"/>
    <lineage>
        <taxon>Bacteria</taxon>
        <taxon>Pseudomonadati</taxon>
        <taxon>Bacteroidota</taxon>
        <taxon>Sphingobacteriia</taxon>
        <taxon>Sphingobacteriales</taxon>
        <taxon>Sphingobacteriaceae</taxon>
        <taxon>Sphingobacterium</taxon>
    </lineage>
</organism>
<evidence type="ECO:0000256" key="12">
    <source>
        <dbReference type="ARBA" id="ARBA00034013"/>
    </source>
</evidence>
<dbReference type="PANTHER" id="PTHR43651">
    <property type="entry name" value="1,4-ALPHA-GLUCAN-BRANCHING ENZYME"/>
    <property type="match status" value="1"/>
</dbReference>
<dbReference type="InterPro" id="IPR044901">
    <property type="entry name" value="Trehalose_TreZ_E-set_sf"/>
</dbReference>
<feature type="domain" description="Glycosyl hydrolase family 13 catalytic" evidence="15">
    <location>
        <begin position="119"/>
        <end position="463"/>
    </location>
</feature>
<evidence type="ECO:0000256" key="1">
    <source>
        <dbReference type="ARBA" id="ARBA00004496"/>
    </source>
</evidence>
<evidence type="ECO:0000256" key="11">
    <source>
        <dbReference type="ARBA" id="ARBA00033284"/>
    </source>
</evidence>
<evidence type="ECO:0000256" key="2">
    <source>
        <dbReference type="ARBA" id="ARBA00005199"/>
    </source>
</evidence>
<evidence type="ECO:0000256" key="13">
    <source>
        <dbReference type="NCBIfam" id="TIGR02402"/>
    </source>
</evidence>
<dbReference type="Gene3D" id="3.20.20.80">
    <property type="entry name" value="Glycosidases"/>
    <property type="match status" value="1"/>
</dbReference>
<dbReference type="Gene3D" id="1.10.10.760">
    <property type="entry name" value="E-set domains of sugar-utilizing enzymes"/>
    <property type="match status" value="1"/>
</dbReference>
<dbReference type="PIRSF" id="PIRSF006337">
    <property type="entry name" value="Trehalose_TreZ"/>
    <property type="match status" value="1"/>
</dbReference>
<name>A0ABY7WLL5_9SPHI</name>
<evidence type="ECO:0000313" key="17">
    <source>
        <dbReference type="Proteomes" id="UP001221558"/>
    </source>
</evidence>
<dbReference type="InterPro" id="IPR014756">
    <property type="entry name" value="Ig_E-set"/>
</dbReference>
<dbReference type="SUPFAM" id="SSF51445">
    <property type="entry name" value="(Trans)glycosidases"/>
    <property type="match status" value="1"/>
</dbReference>
<dbReference type="InterPro" id="IPR017853">
    <property type="entry name" value="GH"/>
</dbReference>
<proteinExistence type="inferred from homology"/>
<dbReference type="Pfam" id="PF00128">
    <property type="entry name" value="Alpha-amylase"/>
    <property type="match status" value="2"/>
</dbReference>
<comment type="subcellular location">
    <subcellularLocation>
        <location evidence="1">Cytoplasm</location>
    </subcellularLocation>
</comment>
<evidence type="ECO:0000256" key="10">
    <source>
        <dbReference type="ARBA" id="ARBA00032057"/>
    </source>
</evidence>
<dbReference type="CDD" id="cd02853">
    <property type="entry name" value="E_set_MTHase_like_N"/>
    <property type="match status" value="1"/>
</dbReference>
<evidence type="ECO:0000256" key="6">
    <source>
        <dbReference type="ARBA" id="ARBA00022490"/>
    </source>
</evidence>
<evidence type="ECO:0000256" key="4">
    <source>
        <dbReference type="ARBA" id="ARBA00012268"/>
    </source>
</evidence>
<protein>
    <recommendedName>
        <fullName evidence="5 13">Malto-oligosyltrehalose trehalohydrolase</fullName>
        <shortName evidence="14">MTHase</shortName>
        <ecNumber evidence="4 13">3.2.1.141</ecNumber>
    </recommendedName>
    <alternativeName>
        <fullName evidence="11 14">4-alpha-D-((1-&gt;4)-alpha-D-glucano)trehalose trehalohydrolase</fullName>
    </alternativeName>
    <alternativeName>
        <fullName evidence="10 14">Maltooligosyl trehalose trehalohydrolase</fullName>
    </alternativeName>
</protein>
<keyword evidence="9 14" id="KW-0326">Glycosidase</keyword>
<reference evidence="16 17" key="1">
    <citation type="submission" date="2023-02" db="EMBL/GenBank/DDBJ databases">
        <title>Genome sequence of Sphingobacterium sp. KACC 22765.</title>
        <authorList>
            <person name="Kim S."/>
            <person name="Heo J."/>
            <person name="Kwon S.-W."/>
        </authorList>
    </citation>
    <scope>NUCLEOTIDE SEQUENCE [LARGE SCALE GENOMIC DNA]</scope>
    <source>
        <strain evidence="16 17">KACC 22765</strain>
    </source>
</reference>
<comment type="similarity">
    <text evidence="3 14">Belongs to the glycosyl hydrolase 13 family.</text>
</comment>
<dbReference type="InterPro" id="IPR012768">
    <property type="entry name" value="Trehalose_TreZ"/>
</dbReference>
<dbReference type="Proteomes" id="UP001221558">
    <property type="component" value="Chromosome"/>
</dbReference>
<dbReference type="PANTHER" id="PTHR43651:SF11">
    <property type="entry name" value="MALTO-OLIGOSYLTREHALOSE TREHALOHYDROLASE"/>
    <property type="match status" value="1"/>
</dbReference>